<name>A0A8J3LXY1_9ACTN</name>
<sequence>MSEENKAERKHLSPVQQQVCRGENPAAALDDETLDEGYEAAEARYGDDPRAQAPRDSAGRPSSGPPD</sequence>
<accession>A0A8J3LXY1</accession>
<dbReference type="AlphaFoldDB" id="A0A8J3LXY1"/>
<protein>
    <submittedName>
        <fullName evidence="2">Uncharacterized protein</fullName>
    </submittedName>
</protein>
<keyword evidence="3" id="KW-1185">Reference proteome</keyword>
<gene>
    <name evidence="2" type="ORF">Pfl04_42380</name>
</gene>
<feature type="compositionally biased region" description="Acidic residues" evidence="1">
    <location>
        <begin position="29"/>
        <end position="39"/>
    </location>
</feature>
<feature type="region of interest" description="Disordered" evidence="1">
    <location>
        <begin position="1"/>
        <end position="67"/>
    </location>
</feature>
<evidence type="ECO:0000313" key="3">
    <source>
        <dbReference type="Proteomes" id="UP000653674"/>
    </source>
</evidence>
<comment type="caution">
    <text evidence="2">The sequence shown here is derived from an EMBL/GenBank/DDBJ whole genome shotgun (WGS) entry which is preliminary data.</text>
</comment>
<evidence type="ECO:0000313" key="2">
    <source>
        <dbReference type="EMBL" id="GIG75834.1"/>
    </source>
</evidence>
<feature type="compositionally biased region" description="Basic and acidic residues" evidence="1">
    <location>
        <begin position="1"/>
        <end position="11"/>
    </location>
</feature>
<organism evidence="2 3">
    <name type="scientific">Planosporangium flavigriseum</name>
    <dbReference type="NCBI Taxonomy" id="373681"/>
    <lineage>
        <taxon>Bacteria</taxon>
        <taxon>Bacillati</taxon>
        <taxon>Actinomycetota</taxon>
        <taxon>Actinomycetes</taxon>
        <taxon>Micromonosporales</taxon>
        <taxon>Micromonosporaceae</taxon>
        <taxon>Planosporangium</taxon>
    </lineage>
</organism>
<proteinExistence type="predicted"/>
<dbReference type="EMBL" id="BONU01000038">
    <property type="protein sequence ID" value="GIG75834.1"/>
    <property type="molecule type" value="Genomic_DNA"/>
</dbReference>
<dbReference type="Proteomes" id="UP000653674">
    <property type="component" value="Unassembled WGS sequence"/>
</dbReference>
<feature type="compositionally biased region" description="Basic and acidic residues" evidence="1">
    <location>
        <begin position="41"/>
        <end position="50"/>
    </location>
</feature>
<dbReference type="RefSeq" id="WP_168079809.1">
    <property type="nucleotide sequence ID" value="NZ_BAAAQJ010000034.1"/>
</dbReference>
<reference evidence="2" key="1">
    <citation type="submission" date="2021-01" db="EMBL/GenBank/DDBJ databases">
        <title>Whole genome shotgun sequence of Planosporangium flavigriseum NBRC 105377.</title>
        <authorList>
            <person name="Komaki H."/>
            <person name="Tamura T."/>
        </authorList>
    </citation>
    <scope>NUCLEOTIDE SEQUENCE</scope>
    <source>
        <strain evidence="2">NBRC 105377</strain>
    </source>
</reference>
<evidence type="ECO:0000256" key="1">
    <source>
        <dbReference type="SAM" id="MobiDB-lite"/>
    </source>
</evidence>